<dbReference type="EnsemblPlants" id="AES98327">
    <property type="protein sequence ID" value="AES98327"/>
    <property type="gene ID" value="MTR_5g067090"/>
</dbReference>
<evidence type="ECO:0000313" key="3">
    <source>
        <dbReference type="Proteomes" id="UP000002051"/>
    </source>
</evidence>
<dbReference type="Proteomes" id="UP000002051">
    <property type="component" value="Chromosome 5"/>
</dbReference>
<dbReference type="PaxDb" id="3880-AES98327"/>
<dbReference type="EMBL" id="CM001221">
    <property type="protein sequence ID" value="AES98327.1"/>
    <property type="molecule type" value="Genomic_DNA"/>
</dbReference>
<proteinExistence type="predicted"/>
<organism evidence="1 3">
    <name type="scientific">Medicago truncatula</name>
    <name type="common">Barrel medic</name>
    <name type="synonym">Medicago tribuloides</name>
    <dbReference type="NCBI Taxonomy" id="3880"/>
    <lineage>
        <taxon>Eukaryota</taxon>
        <taxon>Viridiplantae</taxon>
        <taxon>Streptophyta</taxon>
        <taxon>Embryophyta</taxon>
        <taxon>Tracheophyta</taxon>
        <taxon>Spermatophyta</taxon>
        <taxon>Magnoliopsida</taxon>
        <taxon>eudicotyledons</taxon>
        <taxon>Gunneridae</taxon>
        <taxon>Pentapetalae</taxon>
        <taxon>rosids</taxon>
        <taxon>fabids</taxon>
        <taxon>Fabales</taxon>
        <taxon>Fabaceae</taxon>
        <taxon>Papilionoideae</taxon>
        <taxon>50 kb inversion clade</taxon>
        <taxon>NPAAA clade</taxon>
        <taxon>Hologalegina</taxon>
        <taxon>IRL clade</taxon>
        <taxon>Trifolieae</taxon>
        <taxon>Medicago</taxon>
    </lineage>
</organism>
<reference evidence="1 3" key="2">
    <citation type="journal article" date="2014" name="BMC Genomics">
        <title>An improved genome release (version Mt4.0) for the model legume Medicago truncatula.</title>
        <authorList>
            <person name="Tang H."/>
            <person name="Krishnakumar V."/>
            <person name="Bidwell S."/>
            <person name="Rosen B."/>
            <person name="Chan A."/>
            <person name="Zhou S."/>
            <person name="Gentzbittel L."/>
            <person name="Childs K.L."/>
            <person name="Yandell M."/>
            <person name="Gundlach H."/>
            <person name="Mayer K.F."/>
            <person name="Schwartz D.C."/>
            <person name="Town C.D."/>
        </authorList>
    </citation>
    <scope>GENOME REANNOTATION</scope>
    <source>
        <strain evidence="2 3">cv. Jemalong A17</strain>
    </source>
</reference>
<gene>
    <name evidence="1" type="ordered locus">MTR_5g067090</name>
</gene>
<dbReference type="AlphaFoldDB" id="G7K5Z7"/>
<accession>G7K5Z7</accession>
<sequence length="54" mass="6037">MENSIFDLNTKLATVYYNGGKPPHLFRISTNVTLSGLKGKFDPAQKLRRDQGTP</sequence>
<protein>
    <submittedName>
        <fullName evidence="1 2">Uncharacterized protein</fullName>
    </submittedName>
</protein>
<reference evidence="1 3" key="1">
    <citation type="journal article" date="2011" name="Nature">
        <title>The Medicago genome provides insight into the evolution of rhizobial symbioses.</title>
        <authorList>
            <person name="Young N.D."/>
            <person name="Debelle F."/>
            <person name="Oldroyd G.E."/>
            <person name="Geurts R."/>
            <person name="Cannon S.B."/>
            <person name="Udvardi M.K."/>
            <person name="Benedito V.A."/>
            <person name="Mayer K.F."/>
            <person name="Gouzy J."/>
            <person name="Schoof H."/>
            <person name="Van de Peer Y."/>
            <person name="Proost S."/>
            <person name="Cook D.R."/>
            <person name="Meyers B.C."/>
            <person name="Spannagl M."/>
            <person name="Cheung F."/>
            <person name="De Mita S."/>
            <person name="Krishnakumar V."/>
            <person name="Gundlach H."/>
            <person name="Zhou S."/>
            <person name="Mudge J."/>
            <person name="Bharti A.K."/>
            <person name="Murray J.D."/>
            <person name="Naoumkina M.A."/>
            <person name="Rosen B."/>
            <person name="Silverstein K.A."/>
            <person name="Tang H."/>
            <person name="Rombauts S."/>
            <person name="Zhao P.X."/>
            <person name="Zhou P."/>
            <person name="Barbe V."/>
            <person name="Bardou P."/>
            <person name="Bechner M."/>
            <person name="Bellec A."/>
            <person name="Berger A."/>
            <person name="Berges H."/>
            <person name="Bidwell S."/>
            <person name="Bisseling T."/>
            <person name="Choisne N."/>
            <person name="Couloux A."/>
            <person name="Denny R."/>
            <person name="Deshpande S."/>
            <person name="Dai X."/>
            <person name="Doyle J.J."/>
            <person name="Dudez A.M."/>
            <person name="Farmer A.D."/>
            <person name="Fouteau S."/>
            <person name="Franken C."/>
            <person name="Gibelin C."/>
            <person name="Gish J."/>
            <person name="Goldstein S."/>
            <person name="Gonzalez A.J."/>
            <person name="Green P.J."/>
            <person name="Hallab A."/>
            <person name="Hartog M."/>
            <person name="Hua A."/>
            <person name="Humphray S.J."/>
            <person name="Jeong D.H."/>
            <person name="Jing Y."/>
            <person name="Jocker A."/>
            <person name="Kenton S.M."/>
            <person name="Kim D.J."/>
            <person name="Klee K."/>
            <person name="Lai H."/>
            <person name="Lang C."/>
            <person name="Lin S."/>
            <person name="Macmil S.L."/>
            <person name="Magdelenat G."/>
            <person name="Matthews L."/>
            <person name="McCorrison J."/>
            <person name="Monaghan E.L."/>
            <person name="Mun J.H."/>
            <person name="Najar F.Z."/>
            <person name="Nicholson C."/>
            <person name="Noirot C."/>
            <person name="O'Bleness M."/>
            <person name="Paule C.R."/>
            <person name="Poulain J."/>
            <person name="Prion F."/>
            <person name="Qin B."/>
            <person name="Qu C."/>
            <person name="Retzel E.F."/>
            <person name="Riddle C."/>
            <person name="Sallet E."/>
            <person name="Samain S."/>
            <person name="Samson N."/>
            <person name="Sanders I."/>
            <person name="Saurat O."/>
            <person name="Scarpelli C."/>
            <person name="Schiex T."/>
            <person name="Segurens B."/>
            <person name="Severin A.J."/>
            <person name="Sherrier D.J."/>
            <person name="Shi R."/>
            <person name="Sims S."/>
            <person name="Singer S.R."/>
            <person name="Sinharoy S."/>
            <person name="Sterck L."/>
            <person name="Viollet A."/>
            <person name="Wang B.B."/>
            <person name="Wang K."/>
            <person name="Wang M."/>
            <person name="Wang X."/>
            <person name="Warfsmann J."/>
            <person name="Weissenbach J."/>
            <person name="White D.D."/>
            <person name="White J.D."/>
            <person name="Wiley G.B."/>
            <person name="Wincker P."/>
            <person name="Xing Y."/>
            <person name="Yang L."/>
            <person name="Yao Z."/>
            <person name="Ying F."/>
            <person name="Zhai J."/>
            <person name="Zhou L."/>
            <person name="Zuber A."/>
            <person name="Denarie J."/>
            <person name="Dixon R.A."/>
            <person name="May G.D."/>
            <person name="Schwartz D.C."/>
            <person name="Rogers J."/>
            <person name="Quetier F."/>
            <person name="Town C.D."/>
            <person name="Roe B.A."/>
        </authorList>
    </citation>
    <scope>NUCLEOTIDE SEQUENCE [LARGE SCALE GENOMIC DNA]</scope>
    <source>
        <strain evidence="1">A17</strain>
        <strain evidence="2 3">cv. Jemalong A17</strain>
    </source>
</reference>
<dbReference type="HOGENOM" id="CLU_125180_2_2_1"/>
<evidence type="ECO:0000313" key="1">
    <source>
        <dbReference type="EMBL" id="AES98327.1"/>
    </source>
</evidence>
<reference evidence="2" key="3">
    <citation type="submission" date="2015-04" db="UniProtKB">
        <authorList>
            <consortium name="EnsemblPlants"/>
        </authorList>
    </citation>
    <scope>IDENTIFICATION</scope>
    <source>
        <strain evidence="2">cv. Jemalong A17</strain>
    </source>
</reference>
<keyword evidence="3" id="KW-1185">Reference proteome</keyword>
<evidence type="ECO:0000313" key="2">
    <source>
        <dbReference type="EnsemblPlants" id="AES98327"/>
    </source>
</evidence>
<name>G7K5Z7_MEDTR</name>